<dbReference type="GO" id="GO:0046677">
    <property type="term" value="P:response to antibiotic"/>
    <property type="evidence" value="ECO:0007669"/>
    <property type="project" value="UniProtKB-KW"/>
</dbReference>
<dbReference type="PRINTS" id="PR01036">
    <property type="entry name" value="TCRTETB"/>
</dbReference>
<evidence type="ECO:0000313" key="10">
    <source>
        <dbReference type="Proteomes" id="UP000288351"/>
    </source>
</evidence>
<feature type="domain" description="Major facilitator superfamily (MFS) profile" evidence="8">
    <location>
        <begin position="6"/>
        <end position="454"/>
    </location>
</feature>
<dbReference type="RefSeq" id="WP_016579019.1">
    <property type="nucleotide sequence ID" value="NZ_BHXC01000006.1"/>
</dbReference>
<dbReference type="Pfam" id="PF07690">
    <property type="entry name" value="MFS_1"/>
    <property type="match status" value="2"/>
</dbReference>
<feature type="transmembrane region" description="Helical" evidence="7">
    <location>
        <begin position="354"/>
        <end position="374"/>
    </location>
</feature>
<keyword evidence="4 7" id="KW-0472">Membrane</keyword>
<evidence type="ECO:0000256" key="2">
    <source>
        <dbReference type="ARBA" id="ARBA00022692"/>
    </source>
</evidence>
<proteinExistence type="predicted"/>
<feature type="transmembrane region" description="Helical" evidence="7">
    <location>
        <begin position="7"/>
        <end position="29"/>
    </location>
</feature>
<feature type="transmembrane region" description="Helical" evidence="7">
    <location>
        <begin position="424"/>
        <end position="450"/>
    </location>
</feature>
<dbReference type="Gene3D" id="1.20.1720.10">
    <property type="entry name" value="Multidrug resistance protein D"/>
    <property type="match status" value="1"/>
</dbReference>
<dbReference type="AlphaFoldDB" id="A0A401QVJ4"/>
<dbReference type="Proteomes" id="UP000288351">
    <property type="component" value="Unassembled WGS sequence"/>
</dbReference>
<feature type="transmembrane region" description="Helical" evidence="7">
    <location>
        <begin position="193"/>
        <end position="210"/>
    </location>
</feature>
<accession>A0A401QVJ4</accession>
<feature type="compositionally biased region" description="Low complexity" evidence="6">
    <location>
        <begin position="475"/>
        <end position="485"/>
    </location>
</feature>
<feature type="transmembrane region" description="Helical" evidence="7">
    <location>
        <begin position="72"/>
        <end position="99"/>
    </location>
</feature>
<gene>
    <name evidence="9" type="ORF">SALB_02007</name>
</gene>
<dbReference type="Gene3D" id="1.20.1250.20">
    <property type="entry name" value="MFS general substrate transporter like domains"/>
    <property type="match status" value="1"/>
</dbReference>
<evidence type="ECO:0000313" key="9">
    <source>
        <dbReference type="EMBL" id="GCB89333.1"/>
    </source>
</evidence>
<dbReference type="InterPro" id="IPR011701">
    <property type="entry name" value="MFS"/>
</dbReference>
<evidence type="ECO:0000256" key="6">
    <source>
        <dbReference type="SAM" id="MobiDB-lite"/>
    </source>
</evidence>
<dbReference type="InterPro" id="IPR036259">
    <property type="entry name" value="MFS_trans_sf"/>
</dbReference>
<evidence type="ECO:0000256" key="1">
    <source>
        <dbReference type="ARBA" id="ARBA00004651"/>
    </source>
</evidence>
<evidence type="ECO:0000256" key="7">
    <source>
        <dbReference type="SAM" id="Phobius"/>
    </source>
</evidence>
<evidence type="ECO:0000256" key="4">
    <source>
        <dbReference type="ARBA" id="ARBA00023136"/>
    </source>
</evidence>
<feature type="transmembrane region" description="Helical" evidence="7">
    <location>
        <begin position="158"/>
        <end position="181"/>
    </location>
</feature>
<evidence type="ECO:0000256" key="5">
    <source>
        <dbReference type="ARBA" id="ARBA00023251"/>
    </source>
</evidence>
<dbReference type="PROSITE" id="PS50850">
    <property type="entry name" value="MFS"/>
    <property type="match status" value="1"/>
</dbReference>
<feature type="transmembrane region" description="Helical" evidence="7">
    <location>
        <begin position="105"/>
        <end position="122"/>
    </location>
</feature>
<dbReference type="GO" id="GO:0022857">
    <property type="term" value="F:transmembrane transporter activity"/>
    <property type="evidence" value="ECO:0007669"/>
    <property type="project" value="InterPro"/>
</dbReference>
<protein>
    <submittedName>
        <fullName evidence="9">MFS transporter</fullName>
    </submittedName>
</protein>
<feature type="transmembrane region" description="Helical" evidence="7">
    <location>
        <begin position="323"/>
        <end position="342"/>
    </location>
</feature>
<dbReference type="CDD" id="cd17321">
    <property type="entry name" value="MFS_MMR_MDR_like"/>
    <property type="match status" value="1"/>
</dbReference>
<keyword evidence="3 7" id="KW-1133">Transmembrane helix</keyword>
<feature type="transmembrane region" description="Helical" evidence="7">
    <location>
        <begin position="129"/>
        <end position="152"/>
    </location>
</feature>
<comment type="subcellular location">
    <subcellularLocation>
        <location evidence="1">Cell membrane</location>
        <topology evidence="1">Multi-pass membrane protein</topology>
    </subcellularLocation>
</comment>
<organism evidence="9 10">
    <name type="scientific">Streptomyces noursei</name>
    <name type="common">Streptomyces albulus</name>
    <dbReference type="NCBI Taxonomy" id="1971"/>
    <lineage>
        <taxon>Bacteria</taxon>
        <taxon>Bacillati</taxon>
        <taxon>Actinomycetota</taxon>
        <taxon>Actinomycetes</taxon>
        <taxon>Kitasatosporales</taxon>
        <taxon>Streptomycetaceae</taxon>
        <taxon>Streptomyces</taxon>
    </lineage>
</organism>
<keyword evidence="5" id="KW-0046">Antibiotic resistance</keyword>
<reference evidence="9 10" key="1">
    <citation type="journal article" date="2019" name="Microbiol. Resour. Announc.">
        <title>Draft Genome Sequence of the Most Traditional epsilon-Poly-l-Lysine Producer, Streptomyces albulus NBRC14147.</title>
        <authorList>
            <person name="Yamanaka K."/>
            <person name="Hamano Y."/>
        </authorList>
    </citation>
    <scope>NUCLEOTIDE SEQUENCE [LARGE SCALE GENOMIC DNA]</scope>
    <source>
        <strain evidence="9 10">NBRC 14147</strain>
    </source>
</reference>
<feature type="transmembrane region" description="Helical" evidence="7">
    <location>
        <begin position="41"/>
        <end position="60"/>
    </location>
</feature>
<feature type="transmembrane region" description="Helical" evidence="7">
    <location>
        <begin position="260"/>
        <end position="283"/>
    </location>
</feature>
<evidence type="ECO:0000256" key="3">
    <source>
        <dbReference type="ARBA" id="ARBA00022989"/>
    </source>
</evidence>
<evidence type="ECO:0000259" key="8">
    <source>
        <dbReference type="PROSITE" id="PS50850"/>
    </source>
</evidence>
<sequence length="485" mass="48754">MRAWLPLVATCSGTFMLLVYSTIVTVALPGMARDLHAGFGAAQWIVDVYTLALAGLLLGMGSLGDNLGRKRLYLCGLGVFGVATLGCGLAGNAAVLIAARAVQGLAGAAMFSTLLPLIGLTYTGRDRGVAFAVWGAVAGAAAGIGNVAGGVLTQFLSWQWIFFAGVPVCALTLALSAAVLIDDTTTSTRIDHWGIATFTLAAIGITFGIIRGGERGWGEPPALLGLGFGLVTLLAFVLVERAGSNPMLSPDLFRKGRFNGTLVAATGYYLAAFGALPVVSIWLQDGVGLTSLPAALVITVQPVAFFATSAGLGSMLHRLPAHWTLGGGTVAVGIGDALMLTVDGGSSWPALLPGLALTGIGAGIVSPVLPAVAMSAAPEAQSGVASAAANCARQLGLALGIAVLGSVFHRFSSGAAGADLNAQYAHGLVAVFAVAAAVGVGSGLLALWLLTPPRGGGPGPSGWRRAAKSVRHRSMSGGSSRSMNA</sequence>
<dbReference type="PANTHER" id="PTHR42718">
    <property type="entry name" value="MAJOR FACILITATOR SUPERFAMILY MULTIDRUG TRANSPORTER MFSC"/>
    <property type="match status" value="1"/>
</dbReference>
<dbReference type="PANTHER" id="PTHR42718:SF49">
    <property type="entry name" value="EXPORT PROTEIN"/>
    <property type="match status" value="1"/>
</dbReference>
<keyword evidence="2 7" id="KW-0812">Transmembrane</keyword>
<feature type="compositionally biased region" description="Basic residues" evidence="6">
    <location>
        <begin position="465"/>
        <end position="474"/>
    </location>
</feature>
<feature type="region of interest" description="Disordered" evidence="6">
    <location>
        <begin position="456"/>
        <end position="485"/>
    </location>
</feature>
<feature type="transmembrane region" description="Helical" evidence="7">
    <location>
        <begin position="295"/>
        <end position="316"/>
    </location>
</feature>
<dbReference type="SUPFAM" id="SSF103473">
    <property type="entry name" value="MFS general substrate transporter"/>
    <property type="match status" value="1"/>
</dbReference>
<feature type="transmembrane region" description="Helical" evidence="7">
    <location>
        <begin position="222"/>
        <end position="239"/>
    </location>
</feature>
<name>A0A401QVJ4_STRNR</name>
<dbReference type="GO" id="GO:0005886">
    <property type="term" value="C:plasma membrane"/>
    <property type="evidence" value="ECO:0007669"/>
    <property type="project" value="UniProtKB-SubCell"/>
</dbReference>
<dbReference type="EMBL" id="BHXC01000006">
    <property type="protein sequence ID" value="GCB89333.1"/>
    <property type="molecule type" value="Genomic_DNA"/>
</dbReference>
<dbReference type="InterPro" id="IPR020846">
    <property type="entry name" value="MFS_dom"/>
</dbReference>
<comment type="caution">
    <text evidence="9">The sequence shown here is derived from an EMBL/GenBank/DDBJ whole genome shotgun (WGS) entry which is preliminary data.</text>
</comment>